<proteinExistence type="predicted"/>
<reference evidence="2" key="2">
    <citation type="submission" date="2016-05" db="EMBL/GenBank/DDBJ databases">
        <title>Comparative analysis highlights variable genome content of wheat rusts and divergence of the mating loci.</title>
        <authorList>
            <person name="Cuomo C.A."/>
            <person name="Bakkeren G."/>
            <person name="Szabo L."/>
            <person name="Khalil H."/>
            <person name="Joly D."/>
            <person name="Goldberg J."/>
            <person name="Young S."/>
            <person name="Zeng Q."/>
            <person name="Fellers J."/>
        </authorList>
    </citation>
    <scope>NUCLEOTIDE SEQUENCE [LARGE SCALE GENOMIC DNA]</scope>
    <source>
        <strain evidence="2">1-1 BBBD Race 1</strain>
    </source>
</reference>
<dbReference type="InterPro" id="IPR046798">
    <property type="entry name" value="2OG-FeII_Oxy_6"/>
</dbReference>
<sequence length="328" mass="36961">RVRPNKVSARWARYQAKAELLFVLPTEDNKNPQDPKNTKQAITAASGSKAAFSYFVPPTGQHNPNPSELLTSQATLKASYRGLSFGTCVIAPRGGPGFCKFQTIPFPKMLPDELQGLEKLVCFFLDQTDYVSPVKNNGPLMGGWMWACGWRKSSKKEGFGRYCLAAAYQEANEWIATHLQELAPRAFKEYCETLIKGNLPSMAHMEYPTPYNMFDFASFFTFTMHNFFNGPHQDTNANTWTLVSWIPIFNPKTSNPDDPILADNGFNMIGGQFTFRDFQVYIELNKVMSEKMLNAVVAYIEGQTKVAGQKQQVEYAQNHIAKQNSKKS</sequence>
<evidence type="ECO:0000313" key="4">
    <source>
        <dbReference type="Proteomes" id="UP000005240"/>
    </source>
</evidence>
<evidence type="ECO:0000259" key="1">
    <source>
        <dbReference type="Pfam" id="PF20515"/>
    </source>
</evidence>
<protein>
    <recommendedName>
        <fullName evidence="1">Tet-like 2OG-Fe(II) oxygenase domain-containing protein</fullName>
    </recommendedName>
</protein>
<keyword evidence="4" id="KW-1185">Reference proteome</keyword>
<feature type="domain" description="Tet-like 2OG-Fe(II) oxygenase" evidence="1">
    <location>
        <begin position="111"/>
        <end position="287"/>
    </location>
</feature>
<evidence type="ECO:0000313" key="3">
    <source>
        <dbReference type="EnsemblFungi" id="PTTG_26865-t43_1-p1"/>
    </source>
</evidence>
<dbReference type="Pfam" id="PF20515">
    <property type="entry name" value="2OG-FeII_Oxy_6"/>
    <property type="match status" value="1"/>
</dbReference>
<reference evidence="3 4" key="3">
    <citation type="journal article" date="2017" name="G3 (Bethesda)">
        <title>Comparative analysis highlights variable genome content of wheat rusts and divergence of the mating loci.</title>
        <authorList>
            <person name="Cuomo C.A."/>
            <person name="Bakkeren G."/>
            <person name="Khalil H.B."/>
            <person name="Panwar V."/>
            <person name="Joly D."/>
            <person name="Linning R."/>
            <person name="Sakthikumar S."/>
            <person name="Song X."/>
            <person name="Adiconis X."/>
            <person name="Fan L."/>
            <person name="Goldberg J.M."/>
            <person name="Levin J.Z."/>
            <person name="Young S."/>
            <person name="Zeng Q."/>
            <person name="Anikster Y."/>
            <person name="Bruce M."/>
            <person name="Wang M."/>
            <person name="Yin C."/>
            <person name="McCallum B."/>
            <person name="Szabo L.J."/>
            <person name="Hulbert S."/>
            <person name="Chen X."/>
            <person name="Fellers J.P."/>
        </authorList>
    </citation>
    <scope>NUCLEOTIDE SEQUENCE</scope>
    <source>
        <strain evidence="3">isolate 1-1 / race 1 (BBBD)</strain>
        <strain evidence="4">Isolate 1-1 / race 1 (BBBD)</strain>
    </source>
</reference>
<dbReference type="OrthoDB" id="2518734at2759"/>
<dbReference type="AlphaFoldDB" id="A0A180GQC7"/>
<reference evidence="3" key="4">
    <citation type="submission" date="2025-05" db="UniProtKB">
        <authorList>
            <consortium name="EnsemblFungi"/>
        </authorList>
    </citation>
    <scope>IDENTIFICATION</scope>
    <source>
        <strain evidence="3">isolate 1-1 / race 1 (BBBD)</strain>
    </source>
</reference>
<dbReference type="EMBL" id="ADAS02000036">
    <property type="protein sequence ID" value="OAV94751.1"/>
    <property type="molecule type" value="Genomic_DNA"/>
</dbReference>
<reference evidence="2" key="1">
    <citation type="submission" date="2009-11" db="EMBL/GenBank/DDBJ databases">
        <authorList>
            <consortium name="The Broad Institute Genome Sequencing Platform"/>
            <person name="Ward D."/>
            <person name="Feldgarden M."/>
            <person name="Earl A."/>
            <person name="Young S.K."/>
            <person name="Zeng Q."/>
            <person name="Koehrsen M."/>
            <person name="Alvarado L."/>
            <person name="Berlin A."/>
            <person name="Bochicchio J."/>
            <person name="Borenstein D."/>
            <person name="Chapman S.B."/>
            <person name="Chen Z."/>
            <person name="Engels R."/>
            <person name="Freedman E."/>
            <person name="Gellesch M."/>
            <person name="Goldberg J."/>
            <person name="Griggs A."/>
            <person name="Gujja S."/>
            <person name="Heilman E."/>
            <person name="Heiman D."/>
            <person name="Hepburn T."/>
            <person name="Howarth C."/>
            <person name="Jen D."/>
            <person name="Larson L."/>
            <person name="Lewis B."/>
            <person name="Mehta T."/>
            <person name="Park D."/>
            <person name="Pearson M."/>
            <person name="Roberts A."/>
            <person name="Saif S."/>
            <person name="Shea T."/>
            <person name="Shenoy N."/>
            <person name="Sisk P."/>
            <person name="Stolte C."/>
            <person name="Sykes S."/>
            <person name="Thomson T."/>
            <person name="Walk T."/>
            <person name="White J."/>
            <person name="Yandava C."/>
            <person name="Izard J."/>
            <person name="Baranova O.V."/>
            <person name="Blanton J.M."/>
            <person name="Tanner A.C."/>
            <person name="Dewhirst F.E."/>
            <person name="Haas B."/>
            <person name="Nusbaum C."/>
            <person name="Birren B."/>
        </authorList>
    </citation>
    <scope>NUCLEOTIDE SEQUENCE [LARGE SCALE GENOMIC DNA]</scope>
    <source>
        <strain evidence="2">1-1 BBBD Race 1</strain>
    </source>
</reference>
<evidence type="ECO:0000313" key="2">
    <source>
        <dbReference type="EMBL" id="OAV94751.1"/>
    </source>
</evidence>
<dbReference type="EnsemblFungi" id="PTTG_26865-t43_1">
    <property type="protein sequence ID" value="PTTG_26865-t43_1-p1"/>
    <property type="gene ID" value="PTTG_26865"/>
</dbReference>
<name>A0A180GQC7_PUCT1</name>
<gene>
    <name evidence="2" type="ORF">PTTG_26865</name>
</gene>
<dbReference type="VEuPathDB" id="FungiDB:PTTG_26865"/>
<feature type="non-terminal residue" evidence="2">
    <location>
        <position position="1"/>
    </location>
</feature>
<dbReference type="Proteomes" id="UP000005240">
    <property type="component" value="Unassembled WGS sequence"/>
</dbReference>
<accession>A0A180GQC7</accession>
<organism evidence="2">
    <name type="scientific">Puccinia triticina (isolate 1-1 / race 1 (BBBD))</name>
    <name type="common">Brown leaf rust fungus</name>
    <dbReference type="NCBI Taxonomy" id="630390"/>
    <lineage>
        <taxon>Eukaryota</taxon>
        <taxon>Fungi</taxon>
        <taxon>Dikarya</taxon>
        <taxon>Basidiomycota</taxon>
        <taxon>Pucciniomycotina</taxon>
        <taxon>Pucciniomycetes</taxon>
        <taxon>Pucciniales</taxon>
        <taxon>Pucciniaceae</taxon>
        <taxon>Puccinia</taxon>
    </lineage>
</organism>